<organism evidence="1">
    <name type="scientific">Herbiconiux sp. A18JL235</name>
    <dbReference type="NCBI Taxonomy" id="3152363"/>
    <lineage>
        <taxon>Bacteria</taxon>
        <taxon>Bacillati</taxon>
        <taxon>Actinomycetota</taxon>
        <taxon>Actinomycetes</taxon>
        <taxon>Micrococcales</taxon>
        <taxon>Microbacteriaceae</taxon>
        <taxon>Herbiconiux</taxon>
    </lineage>
</organism>
<sequence length="107" mass="12166">MTPHETDAPDARVVRLLPDYADTPIWLSGPFPLEQTGLSHDLVARLSAWEVAYYGLLTDDFEWRSTDALHRYEVEGRGLAEELAVQLGSEFEVEYRSFEREPRPGAS</sequence>
<reference evidence="1" key="1">
    <citation type="submission" date="2024-05" db="EMBL/GenBank/DDBJ databases">
        <title>Herbiconiux sp. A18JL235.</title>
        <authorList>
            <person name="Zhang G."/>
        </authorList>
    </citation>
    <scope>NUCLEOTIDE SEQUENCE</scope>
    <source>
        <strain evidence="1">A18JL235</strain>
    </source>
</reference>
<gene>
    <name evidence="1" type="ORF">ABFY20_11885</name>
</gene>
<dbReference type="EMBL" id="CP162511">
    <property type="protein sequence ID" value="XDI04045.1"/>
    <property type="molecule type" value="Genomic_DNA"/>
</dbReference>
<accession>A0AB39BC25</accession>
<dbReference type="RefSeq" id="WP_368496458.1">
    <property type="nucleotide sequence ID" value="NZ_CP162511.1"/>
</dbReference>
<evidence type="ECO:0000313" key="1">
    <source>
        <dbReference type="EMBL" id="XDI04045.1"/>
    </source>
</evidence>
<dbReference type="AlphaFoldDB" id="A0AB39BC25"/>
<name>A0AB39BC25_9MICO</name>
<protein>
    <submittedName>
        <fullName evidence="1">Uncharacterized protein</fullName>
    </submittedName>
</protein>
<proteinExistence type="predicted"/>